<dbReference type="InterPro" id="IPR013762">
    <property type="entry name" value="Integrase-like_cat_sf"/>
</dbReference>
<dbReference type="Gene3D" id="1.10.443.10">
    <property type="entry name" value="Intergrase catalytic core"/>
    <property type="match status" value="1"/>
</dbReference>
<dbReference type="SUPFAM" id="SSF56349">
    <property type="entry name" value="DNA breaking-rejoining enzymes"/>
    <property type="match status" value="1"/>
</dbReference>
<dbReference type="EMBL" id="RAXV01000044">
    <property type="protein sequence ID" value="RKG29358.1"/>
    <property type="molecule type" value="Genomic_DNA"/>
</dbReference>
<dbReference type="InterPro" id="IPR002104">
    <property type="entry name" value="Integrase_catalytic"/>
</dbReference>
<evidence type="ECO:0000313" key="3">
    <source>
        <dbReference type="EMBL" id="RKG29358.1"/>
    </source>
</evidence>
<dbReference type="GO" id="GO:0015074">
    <property type="term" value="P:DNA integration"/>
    <property type="evidence" value="ECO:0007669"/>
    <property type="project" value="InterPro"/>
</dbReference>
<dbReference type="InterPro" id="IPR011010">
    <property type="entry name" value="DNA_brk_join_enz"/>
</dbReference>
<keyword evidence="4" id="KW-1185">Reference proteome</keyword>
<dbReference type="Proteomes" id="UP000282388">
    <property type="component" value="Unassembled WGS sequence"/>
</dbReference>
<reference evidence="3 4" key="1">
    <citation type="submission" date="2018-09" db="EMBL/GenBank/DDBJ databases">
        <title>The draft genome of Acinetobacter spp. strains.</title>
        <authorList>
            <person name="Qin J."/>
            <person name="Feng Y."/>
            <person name="Zong Z."/>
        </authorList>
    </citation>
    <scope>NUCLEOTIDE SEQUENCE [LARGE SCALE GENOMIC DNA]</scope>
    <source>
        <strain evidence="3 4">WCHAc060012</strain>
    </source>
</reference>
<evidence type="ECO:0000256" key="1">
    <source>
        <dbReference type="ARBA" id="ARBA00023172"/>
    </source>
</evidence>
<sequence length="378" mass="43547">MGTITQRKLVNGVIRFRAEIRINRKDLPAYKESKTFGSKKVAAAWLVQREAEIEQNPEILFGQEDVIDLTLSNAILKYLAEVGGEYGRTKTYSLKLIQKFPIARHIITKIKPTHIAEHVALRKAGIASLGLTPIASSTLQHELLHIRGVLSHATVMWDIDIDLNSFDKATSQLRKTRQISSSKKRDRLPTNEELITLTKYFAQKWKNPSYSYPMHLIIWFAIYSCRREAEITRMELTDYDQHNQLWKIRDLKNPAGSRGNHKEFHVLSPCKQIIDLLMNSDIRNRMLKRGYSAEYLIPLSPKTIGGEFRKACKILGIEDLKFHDLRHEGCTRLAEQGFTIPQIQQVSLHDSWGSLERYVSVKKRKKTINFQQVIESAL</sequence>
<protein>
    <submittedName>
        <fullName evidence="3">Integrase</fullName>
    </submittedName>
</protein>
<proteinExistence type="predicted"/>
<dbReference type="OrthoDB" id="9057547at2"/>
<dbReference type="AlphaFoldDB" id="A0A3A8E5D4"/>
<feature type="domain" description="Tyr recombinase" evidence="2">
    <location>
        <begin position="183"/>
        <end position="371"/>
    </location>
</feature>
<accession>A0A3A8E5D4</accession>
<organism evidence="3 4">
    <name type="scientific">Acinetobacter tianfuensis</name>
    <dbReference type="NCBI Taxonomy" id="2419603"/>
    <lineage>
        <taxon>Bacteria</taxon>
        <taxon>Pseudomonadati</taxon>
        <taxon>Pseudomonadota</taxon>
        <taxon>Gammaproteobacteria</taxon>
        <taxon>Moraxellales</taxon>
        <taxon>Moraxellaceae</taxon>
        <taxon>Acinetobacter</taxon>
    </lineage>
</organism>
<dbReference type="Pfam" id="PF00589">
    <property type="entry name" value="Phage_integrase"/>
    <property type="match status" value="1"/>
</dbReference>
<name>A0A3A8E5D4_9GAMM</name>
<comment type="caution">
    <text evidence="3">The sequence shown here is derived from an EMBL/GenBank/DDBJ whole genome shotgun (WGS) entry which is preliminary data.</text>
</comment>
<dbReference type="RefSeq" id="WP_120403695.1">
    <property type="nucleotide sequence ID" value="NZ_RAXV01000044.1"/>
</dbReference>
<dbReference type="PROSITE" id="PS51898">
    <property type="entry name" value="TYR_RECOMBINASE"/>
    <property type="match status" value="1"/>
</dbReference>
<dbReference type="GO" id="GO:0006310">
    <property type="term" value="P:DNA recombination"/>
    <property type="evidence" value="ECO:0007669"/>
    <property type="project" value="UniProtKB-KW"/>
</dbReference>
<keyword evidence="1" id="KW-0233">DNA recombination</keyword>
<gene>
    <name evidence="3" type="ORF">D7V32_15290</name>
</gene>
<dbReference type="GO" id="GO:0003677">
    <property type="term" value="F:DNA binding"/>
    <property type="evidence" value="ECO:0007669"/>
    <property type="project" value="InterPro"/>
</dbReference>
<evidence type="ECO:0000313" key="4">
    <source>
        <dbReference type="Proteomes" id="UP000282388"/>
    </source>
</evidence>
<evidence type="ECO:0000259" key="2">
    <source>
        <dbReference type="PROSITE" id="PS51898"/>
    </source>
</evidence>